<evidence type="ECO:0000313" key="4">
    <source>
        <dbReference type="Proteomes" id="UP001151760"/>
    </source>
</evidence>
<dbReference type="GO" id="GO:0003964">
    <property type="term" value="F:RNA-directed DNA polymerase activity"/>
    <property type="evidence" value="ECO:0007669"/>
    <property type="project" value="UniProtKB-KW"/>
</dbReference>
<dbReference type="InterPro" id="IPR052160">
    <property type="entry name" value="Gypsy_RT_Integrase-like"/>
</dbReference>
<dbReference type="PROSITE" id="PS50994">
    <property type="entry name" value="INTEGRASE"/>
    <property type="match status" value="1"/>
</dbReference>
<dbReference type="InterPro" id="IPR012337">
    <property type="entry name" value="RNaseH-like_sf"/>
</dbReference>
<dbReference type="PANTHER" id="PTHR47266">
    <property type="entry name" value="ENDONUCLEASE-RELATED"/>
    <property type="match status" value="1"/>
</dbReference>
<proteinExistence type="predicted"/>
<evidence type="ECO:0000256" key="1">
    <source>
        <dbReference type="SAM" id="MobiDB-lite"/>
    </source>
</evidence>
<evidence type="ECO:0000313" key="3">
    <source>
        <dbReference type="EMBL" id="GJT42242.1"/>
    </source>
</evidence>
<protein>
    <submittedName>
        <fullName evidence="3">Reverse transcriptase domain-containing protein</fullName>
    </submittedName>
</protein>
<organism evidence="3 4">
    <name type="scientific">Tanacetum coccineum</name>
    <dbReference type="NCBI Taxonomy" id="301880"/>
    <lineage>
        <taxon>Eukaryota</taxon>
        <taxon>Viridiplantae</taxon>
        <taxon>Streptophyta</taxon>
        <taxon>Embryophyta</taxon>
        <taxon>Tracheophyta</taxon>
        <taxon>Spermatophyta</taxon>
        <taxon>Magnoliopsida</taxon>
        <taxon>eudicotyledons</taxon>
        <taxon>Gunneridae</taxon>
        <taxon>Pentapetalae</taxon>
        <taxon>asterids</taxon>
        <taxon>campanulids</taxon>
        <taxon>Asterales</taxon>
        <taxon>Asteraceae</taxon>
        <taxon>Asteroideae</taxon>
        <taxon>Anthemideae</taxon>
        <taxon>Anthemidinae</taxon>
        <taxon>Tanacetum</taxon>
    </lineage>
</organism>
<accession>A0ABQ5DV81</accession>
<name>A0ABQ5DV81_9ASTR</name>
<gene>
    <name evidence="3" type="ORF">Tco_0950957</name>
</gene>
<dbReference type="InterPro" id="IPR036397">
    <property type="entry name" value="RNaseH_sf"/>
</dbReference>
<reference evidence="3" key="1">
    <citation type="journal article" date="2022" name="Int. J. Mol. Sci.">
        <title>Draft Genome of Tanacetum Coccineum: Genomic Comparison of Closely Related Tanacetum-Family Plants.</title>
        <authorList>
            <person name="Yamashiro T."/>
            <person name="Shiraishi A."/>
            <person name="Nakayama K."/>
            <person name="Satake H."/>
        </authorList>
    </citation>
    <scope>NUCLEOTIDE SEQUENCE</scope>
</reference>
<dbReference type="Gene3D" id="3.30.420.10">
    <property type="entry name" value="Ribonuclease H-like superfamily/Ribonuclease H"/>
    <property type="match status" value="2"/>
</dbReference>
<keyword evidence="3" id="KW-0695">RNA-directed DNA polymerase</keyword>
<keyword evidence="3" id="KW-0548">Nucleotidyltransferase</keyword>
<dbReference type="InterPro" id="IPR001584">
    <property type="entry name" value="Integrase_cat-core"/>
</dbReference>
<dbReference type="SUPFAM" id="SSF53098">
    <property type="entry name" value="Ribonuclease H-like"/>
    <property type="match status" value="1"/>
</dbReference>
<reference evidence="3" key="2">
    <citation type="submission" date="2022-01" db="EMBL/GenBank/DDBJ databases">
        <authorList>
            <person name="Yamashiro T."/>
            <person name="Shiraishi A."/>
            <person name="Satake H."/>
            <person name="Nakayama K."/>
        </authorList>
    </citation>
    <scope>NUCLEOTIDE SEQUENCE</scope>
</reference>
<feature type="domain" description="Integrase catalytic" evidence="2">
    <location>
        <begin position="1"/>
        <end position="135"/>
    </location>
</feature>
<feature type="region of interest" description="Disordered" evidence="1">
    <location>
        <begin position="273"/>
        <end position="294"/>
    </location>
</feature>
<keyword evidence="3" id="KW-0808">Transferase</keyword>
<dbReference type="Proteomes" id="UP001151760">
    <property type="component" value="Unassembled WGS sequence"/>
</dbReference>
<keyword evidence="4" id="KW-1185">Reference proteome</keyword>
<dbReference type="EMBL" id="BQNB010015628">
    <property type="protein sequence ID" value="GJT42242.1"/>
    <property type="molecule type" value="Genomic_DNA"/>
</dbReference>
<evidence type="ECO:0000259" key="2">
    <source>
        <dbReference type="PROSITE" id="PS50994"/>
    </source>
</evidence>
<sequence>MSQNAIQVCEIFDVWGIDFMGPFPSSRGNKYILVAADYLSKWVEAKALPTNDVRVVFAKVMSKYGVTHRLAIAYHPQMSGQVEVSNRGLKRILERTIRKNHASWSDKLDDALWAFRTAFKTPIGYTPYKLVYRKSCHLPIELEHKAYWGLKHANFDLKTAGDHRKLQLNELNELRDQAYENSLIYKERTKKLHDSKIKNRIFNVGDRVLLFNSRLKIFSGKLKTRWSGPFTITKVFPYGTIELSQPDGPNFKVNGHRVKHYFRGDLPPKVRILQKSQENGQSRTNTDTGKERMLKSRVFDSKKGQKSALGQHWSTKVKIAFVNGLKYNLSSISQLCDAKYIVQFDEKRGTIFNSNKEVIMIAPRVRDVYVLDMTSSAQESCFFAEASENLN</sequence>
<feature type="compositionally biased region" description="Polar residues" evidence="1">
    <location>
        <begin position="274"/>
        <end position="287"/>
    </location>
</feature>
<comment type="caution">
    <text evidence="3">The sequence shown here is derived from an EMBL/GenBank/DDBJ whole genome shotgun (WGS) entry which is preliminary data.</text>
</comment>